<dbReference type="GO" id="GO:0004301">
    <property type="term" value="F:epoxide hydrolase activity"/>
    <property type="evidence" value="ECO:0007669"/>
    <property type="project" value="TreeGrafter"/>
</dbReference>
<dbReference type="Pfam" id="PF00561">
    <property type="entry name" value="Abhydrolase_1"/>
    <property type="match status" value="1"/>
</dbReference>
<dbReference type="PANTHER" id="PTHR42977:SF3">
    <property type="entry name" value="AB HYDROLASE-1 DOMAIN-CONTAINING PROTEIN"/>
    <property type="match status" value="1"/>
</dbReference>
<dbReference type="PRINTS" id="PR00412">
    <property type="entry name" value="EPOXHYDRLASE"/>
</dbReference>
<organism evidence="3 4">
    <name type="scientific">Marinobacter daqiaonensis</name>
    <dbReference type="NCBI Taxonomy" id="650891"/>
    <lineage>
        <taxon>Bacteria</taxon>
        <taxon>Pseudomonadati</taxon>
        <taxon>Pseudomonadota</taxon>
        <taxon>Gammaproteobacteria</taxon>
        <taxon>Pseudomonadales</taxon>
        <taxon>Marinobacteraceae</taxon>
        <taxon>Marinobacter</taxon>
    </lineage>
</organism>
<dbReference type="STRING" id="650891.SAMN05216203_2040"/>
<reference evidence="3 4" key="1">
    <citation type="submission" date="2016-10" db="EMBL/GenBank/DDBJ databases">
        <authorList>
            <person name="de Groot N.N."/>
        </authorList>
    </citation>
    <scope>NUCLEOTIDE SEQUENCE [LARGE SCALE GENOMIC DNA]</scope>
    <source>
        <strain evidence="3 4">CGMCC 1.9167</strain>
    </source>
</reference>
<dbReference type="InterPro" id="IPR000639">
    <property type="entry name" value="Epox_hydrolase-like"/>
</dbReference>
<dbReference type="EMBL" id="FOYW01000001">
    <property type="protein sequence ID" value="SFR63738.1"/>
    <property type="molecule type" value="Genomic_DNA"/>
</dbReference>
<protein>
    <submittedName>
        <fullName evidence="3">Haloalkane dehalogenase</fullName>
    </submittedName>
</protein>
<dbReference type="Proteomes" id="UP000198644">
    <property type="component" value="Unassembled WGS sequence"/>
</dbReference>
<proteinExistence type="predicted"/>
<dbReference type="PRINTS" id="PR00111">
    <property type="entry name" value="ABHYDROLASE"/>
</dbReference>
<accession>A0A1I6IAP3</accession>
<evidence type="ECO:0000313" key="3">
    <source>
        <dbReference type="EMBL" id="SFR63738.1"/>
    </source>
</evidence>
<keyword evidence="1" id="KW-0378">Hydrolase</keyword>
<gene>
    <name evidence="3" type="ORF">SAMN05216203_2040</name>
</gene>
<dbReference type="InterPro" id="IPR051340">
    <property type="entry name" value="Haloalkane_dehalogenase"/>
</dbReference>
<dbReference type="Gene3D" id="3.40.50.1820">
    <property type="entry name" value="alpha/beta hydrolase"/>
    <property type="match status" value="1"/>
</dbReference>
<dbReference type="AlphaFoldDB" id="A0A1I6IAP3"/>
<dbReference type="RefSeq" id="WP_092011705.1">
    <property type="nucleotide sequence ID" value="NZ_FOYW01000001.1"/>
</dbReference>
<evidence type="ECO:0000313" key="4">
    <source>
        <dbReference type="Proteomes" id="UP000198644"/>
    </source>
</evidence>
<dbReference type="PANTHER" id="PTHR42977">
    <property type="entry name" value="HYDROLASE-RELATED"/>
    <property type="match status" value="1"/>
</dbReference>
<dbReference type="InterPro" id="IPR000073">
    <property type="entry name" value="AB_hydrolase_1"/>
</dbReference>
<dbReference type="SUPFAM" id="SSF53474">
    <property type="entry name" value="alpha/beta-Hydrolases"/>
    <property type="match status" value="1"/>
</dbReference>
<dbReference type="InterPro" id="IPR029058">
    <property type="entry name" value="AB_hydrolase_fold"/>
</dbReference>
<evidence type="ECO:0000259" key="2">
    <source>
        <dbReference type="Pfam" id="PF00561"/>
    </source>
</evidence>
<feature type="domain" description="AB hydrolase-1" evidence="2">
    <location>
        <begin position="47"/>
        <end position="285"/>
    </location>
</feature>
<keyword evidence="4" id="KW-1185">Reference proteome</keyword>
<sequence>MKALRTPDSRFQNLAGFDYQPHYLNVDDFEGGELRMHYLDEGPQDGPIVLLMHGEPSWCYLYRKMIPIITAAGYRAIAPDLIGFGRSDKPADRKDYTYARHMGWMQSFLDQLDLQDIHLVCQDWGGLLGLRLVGENPDRFASVVAANTFLPTGDKDPGAAFKKWQRFSQETPEFHIAGVIKGGTVTPLPQEVMDAYNAPFPDESFKEGARQFPILVPTTPDDPAAEANRQAWKVLGQWQKPFLTAFSDSDPVTRGADRFLQKAIPGAQGQDHVTIEQGGHFLQEDQGETLAEVVVRFLDKSR</sequence>
<name>A0A1I6IAP3_9GAMM</name>
<dbReference type="OrthoDB" id="9780765at2"/>
<evidence type="ECO:0000256" key="1">
    <source>
        <dbReference type="ARBA" id="ARBA00022801"/>
    </source>
</evidence>
<dbReference type="NCBIfam" id="NF002043">
    <property type="entry name" value="PRK00870.1"/>
    <property type="match status" value="1"/>
</dbReference>